<dbReference type="Pfam" id="PF07690">
    <property type="entry name" value="MFS_1"/>
    <property type="match status" value="1"/>
</dbReference>
<feature type="domain" description="Major facilitator superfamily (MFS) profile" evidence="6">
    <location>
        <begin position="27"/>
        <end position="440"/>
    </location>
</feature>
<dbReference type="PANTHER" id="PTHR23508">
    <property type="entry name" value="CARBOXYLIC ACID TRANSPORTER PROTEIN HOMOLOG"/>
    <property type="match status" value="1"/>
</dbReference>
<dbReference type="OrthoDB" id="9814303at2"/>
<feature type="transmembrane region" description="Helical" evidence="5">
    <location>
        <begin position="355"/>
        <end position="377"/>
    </location>
</feature>
<sequence length="456" mass="46345">MAVQPSSGNALQERIERSPMNGYQWMIVGLCLLLNAQDGYDVSAVAYASSGIAAEFGLTGTQLGVVISTGLIGIVVGSFLLSPLADRIGRKPTVLVGLALTAVGMAGGALAQSVTQLTFWRLVTGIGVGGVTACINLIASEYSNLRMRGLGIGLYTAGFGVGATLGGVGAAALLNGVGWRGIFVVGAINSIVVMVVIAALLPESAAHLISARPRNALARLNRIAARLGQPALAELPVRAAERRAGLGRQIAEIFGPLLRARSLLLWAGFFTAMFAFYLLTGWTPRLVVLAGGTPSHSAVVGLVLSIGGAIGAVAFGAIAVRTGVERLVVGYALGGVLAFVGLGASVGLLPAGLVVAFPAGLLCNGAIVGLFTLAPGLYPAEIRATGVGWANGVGRTGSILAPLTVGVLVDAGWTVFAVYAFAAVFLLGLAIVAAAYRRVDRLAGRTPAPQLRSIES</sequence>
<dbReference type="InterPro" id="IPR020846">
    <property type="entry name" value="MFS_dom"/>
</dbReference>
<dbReference type="GO" id="GO:0046943">
    <property type="term" value="F:carboxylic acid transmembrane transporter activity"/>
    <property type="evidence" value="ECO:0007669"/>
    <property type="project" value="TreeGrafter"/>
</dbReference>
<evidence type="ECO:0000313" key="8">
    <source>
        <dbReference type="Proteomes" id="UP000215896"/>
    </source>
</evidence>
<name>A0A255GP13_9ACTN</name>
<comment type="subcellular location">
    <subcellularLocation>
        <location evidence="1">Cell membrane</location>
        <topology evidence="1">Multi-pass membrane protein</topology>
    </subcellularLocation>
</comment>
<dbReference type="InterPro" id="IPR005829">
    <property type="entry name" value="Sugar_transporter_CS"/>
</dbReference>
<dbReference type="SUPFAM" id="SSF103473">
    <property type="entry name" value="MFS general substrate transporter"/>
    <property type="match status" value="1"/>
</dbReference>
<comment type="caution">
    <text evidence="7">The sequence shown here is derived from an EMBL/GenBank/DDBJ whole genome shotgun (WGS) entry which is preliminary data.</text>
</comment>
<keyword evidence="3 5" id="KW-1133">Transmembrane helix</keyword>
<feature type="transmembrane region" description="Helical" evidence="5">
    <location>
        <begin position="415"/>
        <end position="436"/>
    </location>
</feature>
<dbReference type="AlphaFoldDB" id="A0A255GP13"/>
<dbReference type="PROSITE" id="PS50850">
    <property type="entry name" value="MFS"/>
    <property type="match status" value="1"/>
</dbReference>
<feature type="transmembrane region" description="Helical" evidence="5">
    <location>
        <begin position="63"/>
        <end position="81"/>
    </location>
</feature>
<evidence type="ECO:0000256" key="3">
    <source>
        <dbReference type="ARBA" id="ARBA00022989"/>
    </source>
</evidence>
<keyword evidence="2 5" id="KW-0812">Transmembrane</keyword>
<dbReference type="EMBL" id="NMVO01000001">
    <property type="protein sequence ID" value="OYO17557.1"/>
    <property type="molecule type" value="Genomic_DNA"/>
</dbReference>
<feature type="transmembrane region" description="Helical" evidence="5">
    <location>
        <begin position="179"/>
        <end position="201"/>
    </location>
</feature>
<dbReference type="PROSITE" id="PS00217">
    <property type="entry name" value="SUGAR_TRANSPORT_2"/>
    <property type="match status" value="1"/>
</dbReference>
<feature type="transmembrane region" description="Helical" evidence="5">
    <location>
        <begin position="327"/>
        <end position="349"/>
    </location>
</feature>
<feature type="transmembrane region" description="Helical" evidence="5">
    <location>
        <begin position="119"/>
        <end position="140"/>
    </location>
</feature>
<dbReference type="InterPro" id="IPR011701">
    <property type="entry name" value="MFS"/>
</dbReference>
<dbReference type="Gene3D" id="1.20.1250.20">
    <property type="entry name" value="MFS general substrate transporter like domains"/>
    <property type="match status" value="1"/>
</dbReference>
<accession>A0A255GP13</accession>
<evidence type="ECO:0000256" key="5">
    <source>
        <dbReference type="SAM" id="Phobius"/>
    </source>
</evidence>
<organism evidence="7 8">
    <name type="scientific">Enemella evansiae</name>
    <dbReference type="NCBI Taxonomy" id="2016499"/>
    <lineage>
        <taxon>Bacteria</taxon>
        <taxon>Bacillati</taxon>
        <taxon>Actinomycetota</taxon>
        <taxon>Actinomycetes</taxon>
        <taxon>Propionibacteriales</taxon>
        <taxon>Propionibacteriaceae</taxon>
        <taxon>Enemella</taxon>
    </lineage>
</organism>
<feature type="transmembrane region" description="Helical" evidence="5">
    <location>
        <begin position="152"/>
        <end position="173"/>
    </location>
</feature>
<dbReference type="PANTHER" id="PTHR23508:SF10">
    <property type="entry name" value="CARBOXYLIC ACID TRANSPORTER PROTEIN HOMOLOG"/>
    <property type="match status" value="1"/>
</dbReference>
<dbReference type="RefSeq" id="WP_094404385.1">
    <property type="nucleotide sequence ID" value="NZ_NMVO01000001.1"/>
</dbReference>
<protein>
    <submittedName>
        <fullName evidence="7">MFS transporter</fullName>
    </submittedName>
</protein>
<evidence type="ECO:0000259" key="6">
    <source>
        <dbReference type="PROSITE" id="PS50850"/>
    </source>
</evidence>
<proteinExistence type="predicted"/>
<evidence type="ECO:0000256" key="1">
    <source>
        <dbReference type="ARBA" id="ARBA00004651"/>
    </source>
</evidence>
<dbReference type="PROSITE" id="PS00216">
    <property type="entry name" value="SUGAR_TRANSPORT_1"/>
    <property type="match status" value="1"/>
</dbReference>
<keyword evidence="8" id="KW-1185">Reference proteome</keyword>
<feature type="transmembrane region" description="Helical" evidence="5">
    <location>
        <begin position="389"/>
        <end position="409"/>
    </location>
</feature>
<dbReference type="GO" id="GO:0005886">
    <property type="term" value="C:plasma membrane"/>
    <property type="evidence" value="ECO:0007669"/>
    <property type="project" value="UniProtKB-SubCell"/>
</dbReference>
<dbReference type="InterPro" id="IPR036259">
    <property type="entry name" value="MFS_trans_sf"/>
</dbReference>
<evidence type="ECO:0000256" key="2">
    <source>
        <dbReference type="ARBA" id="ARBA00022692"/>
    </source>
</evidence>
<evidence type="ECO:0000313" key="7">
    <source>
        <dbReference type="EMBL" id="OYO17557.1"/>
    </source>
</evidence>
<feature type="transmembrane region" description="Helical" evidence="5">
    <location>
        <begin position="93"/>
        <end position="113"/>
    </location>
</feature>
<reference evidence="7 8" key="1">
    <citation type="submission" date="2017-07" db="EMBL/GenBank/DDBJ databases">
        <title>Draft whole genome sequences of clinical Proprionibacteriaceae strains.</title>
        <authorList>
            <person name="Bernier A.-M."/>
            <person name="Bernard K."/>
            <person name="Domingo M.-C."/>
        </authorList>
    </citation>
    <scope>NUCLEOTIDE SEQUENCE [LARGE SCALE GENOMIC DNA]</scope>
    <source>
        <strain evidence="7 8">NML 030167</strain>
    </source>
</reference>
<evidence type="ECO:0000256" key="4">
    <source>
        <dbReference type="ARBA" id="ARBA00023136"/>
    </source>
</evidence>
<gene>
    <name evidence="7" type="ORF">CGZ94_01250</name>
</gene>
<keyword evidence="4 5" id="KW-0472">Membrane</keyword>
<feature type="transmembrane region" description="Helical" evidence="5">
    <location>
        <begin position="299"/>
        <end position="320"/>
    </location>
</feature>
<feature type="transmembrane region" description="Helical" evidence="5">
    <location>
        <begin position="263"/>
        <end position="279"/>
    </location>
</feature>
<dbReference type="Proteomes" id="UP000215896">
    <property type="component" value="Unassembled WGS sequence"/>
</dbReference>